<dbReference type="GO" id="GO:0016491">
    <property type="term" value="F:oxidoreductase activity"/>
    <property type="evidence" value="ECO:0007669"/>
    <property type="project" value="InterPro"/>
</dbReference>
<dbReference type="InterPro" id="IPR036188">
    <property type="entry name" value="FAD/NAD-bd_sf"/>
</dbReference>
<accession>A0A285GJC2</accession>
<dbReference type="InterPro" id="IPR023753">
    <property type="entry name" value="FAD/NAD-binding_dom"/>
</dbReference>
<feature type="region of interest" description="Disordered" evidence="1">
    <location>
        <begin position="93"/>
        <end position="123"/>
    </location>
</feature>
<dbReference type="Gene3D" id="3.50.50.100">
    <property type="match status" value="1"/>
</dbReference>
<name>A0A285GJC2_9ACTN</name>
<evidence type="ECO:0000259" key="2">
    <source>
        <dbReference type="Pfam" id="PF07992"/>
    </source>
</evidence>
<organism evidence="3 4">
    <name type="scientific">Paractinoplanes atraurantiacus</name>
    <dbReference type="NCBI Taxonomy" id="1036182"/>
    <lineage>
        <taxon>Bacteria</taxon>
        <taxon>Bacillati</taxon>
        <taxon>Actinomycetota</taxon>
        <taxon>Actinomycetes</taxon>
        <taxon>Micromonosporales</taxon>
        <taxon>Micromonosporaceae</taxon>
        <taxon>Paractinoplanes</taxon>
    </lineage>
</organism>
<gene>
    <name evidence="3" type="ORF">SAMN05421748_10281</name>
</gene>
<dbReference type="EMBL" id="OBDY01000002">
    <property type="protein sequence ID" value="SNY23687.1"/>
    <property type="molecule type" value="Genomic_DNA"/>
</dbReference>
<evidence type="ECO:0000256" key="1">
    <source>
        <dbReference type="SAM" id="MobiDB-lite"/>
    </source>
</evidence>
<proteinExistence type="predicted"/>
<dbReference type="AlphaFoldDB" id="A0A285GJC2"/>
<keyword evidence="4" id="KW-1185">Reference proteome</keyword>
<dbReference type="RefSeq" id="WP_245922857.1">
    <property type="nucleotide sequence ID" value="NZ_OBDY01000002.1"/>
</dbReference>
<dbReference type="Pfam" id="PF07992">
    <property type="entry name" value="Pyr_redox_2"/>
    <property type="match status" value="1"/>
</dbReference>
<reference evidence="3 4" key="1">
    <citation type="submission" date="2017-09" db="EMBL/GenBank/DDBJ databases">
        <authorList>
            <person name="Ehlers B."/>
            <person name="Leendertz F.H."/>
        </authorList>
    </citation>
    <scope>NUCLEOTIDE SEQUENCE [LARGE SCALE GENOMIC DNA]</scope>
    <source>
        <strain evidence="3 4">CGMCC 4.6857</strain>
    </source>
</reference>
<feature type="domain" description="FAD/NAD(P)-binding" evidence="2">
    <location>
        <begin position="6"/>
        <end position="55"/>
    </location>
</feature>
<evidence type="ECO:0000313" key="3">
    <source>
        <dbReference type="EMBL" id="SNY23687.1"/>
    </source>
</evidence>
<sequence length="123" mass="13267">MQASPLAAQAGFTVDDRGRIVTDESLRSISHPHVYAVGDAAHIRQRYGVMHGTCQGGMPTGVHAAMSIARELDGKQPKRFRFGYFHMPVSLGRATRSSSSPAPTTARAGHTWPGGRPSGTRRR</sequence>
<evidence type="ECO:0000313" key="4">
    <source>
        <dbReference type="Proteomes" id="UP000219612"/>
    </source>
</evidence>
<dbReference type="SUPFAM" id="SSF51905">
    <property type="entry name" value="FAD/NAD(P)-binding domain"/>
    <property type="match status" value="1"/>
</dbReference>
<protein>
    <submittedName>
        <fullName evidence="3">Pyridine nucleotide-disulphide oxidoreductase</fullName>
    </submittedName>
</protein>
<dbReference type="Proteomes" id="UP000219612">
    <property type="component" value="Unassembled WGS sequence"/>
</dbReference>
<feature type="compositionally biased region" description="Low complexity" evidence="1">
    <location>
        <begin position="93"/>
        <end position="108"/>
    </location>
</feature>